<dbReference type="InterPro" id="IPR001202">
    <property type="entry name" value="WW_dom"/>
</dbReference>
<evidence type="ECO:0000313" key="5">
    <source>
        <dbReference type="Proteomes" id="UP000193922"/>
    </source>
</evidence>
<comment type="caution">
    <text evidence="4">The sequence shown here is derived from an EMBL/GenBank/DDBJ whole genome shotgun (WGS) entry which is preliminary data.</text>
</comment>
<dbReference type="RefSeq" id="XP_040748197.1">
    <property type="nucleotide sequence ID" value="XM_040891202.1"/>
</dbReference>
<dbReference type="CDD" id="cd00201">
    <property type="entry name" value="WW"/>
    <property type="match status" value="1"/>
</dbReference>
<dbReference type="Gene3D" id="1.10.10.440">
    <property type="entry name" value="FF domain"/>
    <property type="match status" value="2"/>
</dbReference>
<feature type="region of interest" description="Disordered" evidence="2">
    <location>
        <begin position="42"/>
        <end position="69"/>
    </location>
</feature>
<keyword evidence="1" id="KW-0677">Repeat</keyword>
<dbReference type="Pfam" id="PF01846">
    <property type="entry name" value="FF"/>
    <property type="match status" value="2"/>
</dbReference>
<dbReference type="PROSITE" id="PS50020">
    <property type="entry name" value="WW_DOMAIN_2"/>
    <property type="match status" value="1"/>
</dbReference>
<keyword evidence="5" id="KW-1185">Reference proteome</keyword>
<dbReference type="PROSITE" id="PS01159">
    <property type="entry name" value="WW_DOMAIN_1"/>
    <property type="match status" value="1"/>
</dbReference>
<gene>
    <name evidence="4" type="ORF">DL89DRAFT_320380</name>
</gene>
<dbReference type="Pfam" id="PF00397">
    <property type="entry name" value="WW"/>
    <property type="match status" value="1"/>
</dbReference>
<dbReference type="InterPro" id="IPR002713">
    <property type="entry name" value="FF_domain"/>
</dbReference>
<accession>A0A1Y1WNZ8</accession>
<dbReference type="SMART" id="SM00456">
    <property type="entry name" value="WW"/>
    <property type="match status" value="1"/>
</dbReference>
<dbReference type="Gene3D" id="2.20.70.10">
    <property type="match status" value="1"/>
</dbReference>
<dbReference type="GO" id="GO:0070063">
    <property type="term" value="F:RNA polymerase binding"/>
    <property type="evidence" value="ECO:0007669"/>
    <property type="project" value="InterPro"/>
</dbReference>
<dbReference type="InterPro" id="IPR036020">
    <property type="entry name" value="WW_dom_sf"/>
</dbReference>
<protein>
    <recommendedName>
        <fullName evidence="3">WW domain-containing protein</fullName>
    </recommendedName>
</protein>
<name>A0A1Y1WNZ8_9FUNG</name>
<dbReference type="EMBL" id="MCFD01000001">
    <property type="protein sequence ID" value="ORX74986.1"/>
    <property type="molecule type" value="Genomic_DNA"/>
</dbReference>
<dbReference type="SUPFAM" id="SSF51045">
    <property type="entry name" value="WW domain"/>
    <property type="match status" value="1"/>
</dbReference>
<evidence type="ECO:0000256" key="1">
    <source>
        <dbReference type="ARBA" id="ARBA00022737"/>
    </source>
</evidence>
<evidence type="ECO:0000313" key="4">
    <source>
        <dbReference type="EMBL" id="ORX74986.1"/>
    </source>
</evidence>
<dbReference type="PANTHER" id="PTHR15377">
    <property type="entry name" value="TRANSCRIPTION ELONGATION REGULATOR 1"/>
    <property type="match status" value="1"/>
</dbReference>
<reference evidence="4 5" key="1">
    <citation type="submission" date="2016-07" db="EMBL/GenBank/DDBJ databases">
        <title>Pervasive Adenine N6-methylation of Active Genes in Fungi.</title>
        <authorList>
            <consortium name="DOE Joint Genome Institute"/>
            <person name="Mondo S.J."/>
            <person name="Dannebaum R.O."/>
            <person name="Kuo R.C."/>
            <person name="Labutti K."/>
            <person name="Haridas S."/>
            <person name="Kuo A."/>
            <person name="Salamov A."/>
            <person name="Ahrendt S.R."/>
            <person name="Lipzen A."/>
            <person name="Sullivan W."/>
            <person name="Andreopoulos W.B."/>
            <person name="Clum A."/>
            <person name="Lindquist E."/>
            <person name="Daum C."/>
            <person name="Ramamoorthy G.K."/>
            <person name="Gryganskyi A."/>
            <person name="Culley D."/>
            <person name="Magnuson J.K."/>
            <person name="James T.Y."/>
            <person name="O'Malley M.A."/>
            <person name="Stajich J.E."/>
            <person name="Spatafora J.W."/>
            <person name="Visel A."/>
            <person name="Grigoriev I.V."/>
        </authorList>
    </citation>
    <scope>NUCLEOTIDE SEQUENCE [LARGE SCALE GENOMIC DNA]</scope>
    <source>
        <strain evidence="4 5">ATCC 12442</strain>
    </source>
</reference>
<dbReference type="InterPro" id="IPR045148">
    <property type="entry name" value="TCRG1-like"/>
</dbReference>
<dbReference type="SMART" id="SM00441">
    <property type="entry name" value="FF"/>
    <property type="match status" value="2"/>
</dbReference>
<sequence length="283" mass="32482">MPNEIYFFERSNGISTWHRPFDYADDTDGLTTGEQWKVEHLEQQREQARAKAKQDKPKSQTAIPGTDWSRVLTEQGRTYYCNSETGQSRWDIPEDLAKTLADQASTENEVEAENTELNAEDADWMLEQMADELMDDMPLEASDAEVEEPAEPAAEKVSKDDKLAQFNELLKSASLNPFGTWESEQLKIAADPRFRLIDTDAERHCLFDAVCTDLIAQRRQQQAAARPAKLAGDPFDQLLQEKVTSKKLSFAKFCQQNRKDPRFLKLRSSRDREKRFNKHIGSM</sequence>
<dbReference type="PANTHER" id="PTHR15377:SF3">
    <property type="entry name" value="WW DOMAIN-CONTAINING PROTEIN"/>
    <property type="match status" value="1"/>
</dbReference>
<proteinExistence type="predicted"/>
<dbReference type="GO" id="GO:0003712">
    <property type="term" value="F:transcription coregulator activity"/>
    <property type="evidence" value="ECO:0007669"/>
    <property type="project" value="TreeGrafter"/>
</dbReference>
<dbReference type="OrthoDB" id="410044at2759"/>
<evidence type="ECO:0000256" key="2">
    <source>
        <dbReference type="SAM" id="MobiDB-lite"/>
    </source>
</evidence>
<feature type="domain" description="WW" evidence="3">
    <location>
        <begin position="68"/>
        <end position="95"/>
    </location>
</feature>
<dbReference type="GeneID" id="63807850"/>
<dbReference type="STRING" id="61395.A0A1Y1WNZ8"/>
<feature type="compositionally biased region" description="Basic and acidic residues" evidence="2">
    <location>
        <begin position="42"/>
        <end position="58"/>
    </location>
</feature>
<dbReference type="GO" id="GO:0005634">
    <property type="term" value="C:nucleus"/>
    <property type="evidence" value="ECO:0007669"/>
    <property type="project" value="TreeGrafter"/>
</dbReference>
<dbReference type="InterPro" id="IPR036517">
    <property type="entry name" value="FF_domain_sf"/>
</dbReference>
<evidence type="ECO:0000259" key="3">
    <source>
        <dbReference type="PROSITE" id="PS50020"/>
    </source>
</evidence>
<dbReference type="Proteomes" id="UP000193922">
    <property type="component" value="Unassembled WGS sequence"/>
</dbReference>
<organism evidence="4 5">
    <name type="scientific">Linderina pennispora</name>
    <dbReference type="NCBI Taxonomy" id="61395"/>
    <lineage>
        <taxon>Eukaryota</taxon>
        <taxon>Fungi</taxon>
        <taxon>Fungi incertae sedis</taxon>
        <taxon>Zoopagomycota</taxon>
        <taxon>Kickxellomycotina</taxon>
        <taxon>Kickxellomycetes</taxon>
        <taxon>Kickxellales</taxon>
        <taxon>Kickxellaceae</taxon>
        <taxon>Linderina</taxon>
    </lineage>
</organism>
<dbReference type="AlphaFoldDB" id="A0A1Y1WNZ8"/>
<dbReference type="SUPFAM" id="SSF81698">
    <property type="entry name" value="FF domain"/>
    <property type="match status" value="2"/>
</dbReference>